<comment type="caution">
    <text evidence="4">The sequence shown here is derived from an EMBL/GenBank/DDBJ whole genome shotgun (WGS) entry which is preliminary data.</text>
</comment>
<feature type="region of interest" description="Disordered" evidence="2">
    <location>
        <begin position="404"/>
        <end position="423"/>
    </location>
</feature>
<dbReference type="InterPro" id="IPR046365">
    <property type="entry name" value="FAM124_dom"/>
</dbReference>
<name>A0A9Q1D0S5_CONCO</name>
<accession>A0A9Q1D0S5</accession>
<keyword evidence="5" id="KW-1185">Reference proteome</keyword>
<dbReference type="Proteomes" id="UP001152803">
    <property type="component" value="Unassembled WGS sequence"/>
</dbReference>
<protein>
    <recommendedName>
        <fullName evidence="3">FAM124 domain-containing protein</fullName>
    </recommendedName>
</protein>
<evidence type="ECO:0000256" key="1">
    <source>
        <dbReference type="ARBA" id="ARBA00006440"/>
    </source>
</evidence>
<proteinExistence type="inferred from homology"/>
<comment type="similarity">
    <text evidence="1">Belongs to the FAM124 family.</text>
</comment>
<feature type="region of interest" description="Disordered" evidence="2">
    <location>
        <begin position="286"/>
        <end position="345"/>
    </location>
</feature>
<dbReference type="OrthoDB" id="10023686at2759"/>
<dbReference type="PANTHER" id="PTHR14715:SF4">
    <property type="entry name" value="PROTEIN FAM124A"/>
    <property type="match status" value="1"/>
</dbReference>
<feature type="region of interest" description="Disordered" evidence="2">
    <location>
        <begin position="367"/>
        <end position="394"/>
    </location>
</feature>
<feature type="region of interest" description="Disordered" evidence="2">
    <location>
        <begin position="430"/>
        <end position="449"/>
    </location>
</feature>
<evidence type="ECO:0000313" key="4">
    <source>
        <dbReference type="EMBL" id="KAJ8255581.1"/>
    </source>
</evidence>
<dbReference type="Pfam" id="PF15067">
    <property type="entry name" value="FAM124"/>
    <property type="match status" value="1"/>
</dbReference>
<evidence type="ECO:0000259" key="3">
    <source>
        <dbReference type="Pfam" id="PF15067"/>
    </source>
</evidence>
<evidence type="ECO:0000313" key="5">
    <source>
        <dbReference type="Proteomes" id="UP001152803"/>
    </source>
</evidence>
<dbReference type="EMBL" id="JAFJMO010000015">
    <property type="protein sequence ID" value="KAJ8255581.1"/>
    <property type="molecule type" value="Genomic_DNA"/>
</dbReference>
<feature type="domain" description="FAM124" evidence="3">
    <location>
        <begin position="43"/>
        <end position="278"/>
    </location>
</feature>
<feature type="compositionally biased region" description="Basic and acidic residues" evidence="2">
    <location>
        <begin position="322"/>
        <end position="332"/>
    </location>
</feature>
<feature type="compositionally biased region" description="Basic residues" evidence="2">
    <location>
        <begin position="286"/>
        <end position="303"/>
    </location>
</feature>
<organism evidence="4 5">
    <name type="scientific">Conger conger</name>
    <name type="common">Conger eel</name>
    <name type="synonym">Muraena conger</name>
    <dbReference type="NCBI Taxonomy" id="82655"/>
    <lineage>
        <taxon>Eukaryota</taxon>
        <taxon>Metazoa</taxon>
        <taxon>Chordata</taxon>
        <taxon>Craniata</taxon>
        <taxon>Vertebrata</taxon>
        <taxon>Euteleostomi</taxon>
        <taxon>Actinopterygii</taxon>
        <taxon>Neopterygii</taxon>
        <taxon>Teleostei</taxon>
        <taxon>Anguilliformes</taxon>
        <taxon>Congridae</taxon>
        <taxon>Conger</taxon>
    </lineage>
</organism>
<feature type="region of interest" description="Disordered" evidence="2">
    <location>
        <begin position="1"/>
        <end position="33"/>
    </location>
</feature>
<feature type="region of interest" description="Disordered" evidence="2">
    <location>
        <begin position="474"/>
        <end position="517"/>
    </location>
</feature>
<dbReference type="InterPro" id="IPR029380">
    <property type="entry name" value="FAM124"/>
</dbReference>
<feature type="compositionally biased region" description="Pro residues" evidence="2">
    <location>
        <begin position="440"/>
        <end position="449"/>
    </location>
</feature>
<evidence type="ECO:0000256" key="2">
    <source>
        <dbReference type="SAM" id="MobiDB-lite"/>
    </source>
</evidence>
<reference evidence="4" key="1">
    <citation type="journal article" date="2023" name="Science">
        <title>Genome structures resolve the early diversification of teleost fishes.</title>
        <authorList>
            <person name="Parey E."/>
            <person name="Louis A."/>
            <person name="Montfort J."/>
            <person name="Bouchez O."/>
            <person name="Roques C."/>
            <person name="Iampietro C."/>
            <person name="Lluch J."/>
            <person name="Castinel A."/>
            <person name="Donnadieu C."/>
            <person name="Desvignes T."/>
            <person name="Floi Bucao C."/>
            <person name="Jouanno E."/>
            <person name="Wen M."/>
            <person name="Mejri S."/>
            <person name="Dirks R."/>
            <person name="Jansen H."/>
            <person name="Henkel C."/>
            <person name="Chen W.J."/>
            <person name="Zahm M."/>
            <person name="Cabau C."/>
            <person name="Klopp C."/>
            <person name="Thompson A.W."/>
            <person name="Robinson-Rechavi M."/>
            <person name="Braasch I."/>
            <person name="Lecointre G."/>
            <person name="Bobe J."/>
            <person name="Postlethwait J.H."/>
            <person name="Berthelot C."/>
            <person name="Roest Crollius H."/>
            <person name="Guiguen Y."/>
        </authorList>
    </citation>
    <scope>NUCLEOTIDE SEQUENCE</scope>
    <source>
        <strain evidence="4">Concon-B</strain>
    </source>
</reference>
<dbReference type="AlphaFoldDB" id="A0A9Q1D0S5"/>
<gene>
    <name evidence="4" type="ORF">COCON_G00194450</name>
</gene>
<sequence>MEKNSTEDDCVDSGAETGGSDNSPMSSASSELSAGELQDPFLVSVHIISDPGQAPPLQCAADALLSWVHPELQLFRVSERAAWQQRPKRPRAPCPGQQRALSVILFLQEEEESHGLPRPLRALQAPPWRYHHTERVGGRLLPLAPCGQDFFSLAPGTPLWAVRQVHYGKEIIRFTVYCRHHTFGDMVRMYRLLLQRPLAQRREDFCFFLVYSCHDTEIQLSFKRLPRGQSPAPTDSAVMEIRVRDVGGLVPLLPRPCTPISPVRWQTEDYDGNKILLQVRGSARYRRRHTIAKKGPPSHRSRRLSQTSPRPRHHAPACSSSRDLRQARKGEEGAEPNTDPEAPGAWWAGHRSLSLFCLPSAGGASSACSAPSPAHSAPSPAHSAPSPAHSRCSSLAPPVRLKEEALEGGEETDVDTGRAVGGGEDLSVVSAYSCPRPRPRPLSAPPQDPVPSFSALSCGSMPLLVTHAPLSDDDSSALHKTPLQNTCLPLAAREDGRSRGAEQSSGNRPAEEEEFYI</sequence>
<dbReference type="PANTHER" id="PTHR14715">
    <property type="entry name" value="FAM124 DOMAIN-CONTAINING PROTEIN-RELATED"/>
    <property type="match status" value="1"/>
</dbReference>